<sequence length="183" mass="20905">MSNPEQSGVDPEVKEQINTEGFEGNEKGGAAVIIGKEGEEIDKLRKRVESEGVCADAATYVRLNKSIGVPKEEYAGKDFGEWINTQKRRAWMGSTECVFIDSQGNIATLIIDYKKIKSIPKQNIENWEKLRDSFQQELKRYGFNFDPNGFRSPDYYPISRALVSYQSAKEKEAEEKKQNEFDF</sequence>
<evidence type="ECO:0000313" key="3">
    <source>
        <dbReference type="Proteomes" id="UP000230922"/>
    </source>
</evidence>
<reference evidence="3" key="1">
    <citation type="submission" date="2017-09" db="EMBL/GenBank/DDBJ databases">
        <title>Depth-based differentiation of microbial function through sediment-hosted aquifers and enrichment of novel symbionts in the deep terrestrial subsurface.</title>
        <authorList>
            <person name="Probst A.J."/>
            <person name="Ladd B."/>
            <person name="Jarett J.K."/>
            <person name="Geller-Mcgrath D.E."/>
            <person name="Sieber C.M.K."/>
            <person name="Emerson J.B."/>
            <person name="Anantharaman K."/>
            <person name="Thomas B.C."/>
            <person name="Malmstrom R."/>
            <person name="Stieglmeier M."/>
            <person name="Klingl A."/>
            <person name="Woyke T."/>
            <person name="Ryan C.M."/>
            <person name="Banfield J.F."/>
        </authorList>
    </citation>
    <scope>NUCLEOTIDE SEQUENCE [LARGE SCALE GENOMIC DNA]</scope>
</reference>
<evidence type="ECO:0000313" key="2">
    <source>
        <dbReference type="EMBL" id="PIR96235.1"/>
    </source>
</evidence>
<name>A0A2H0VAX8_9BACT</name>
<protein>
    <submittedName>
        <fullName evidence="2">Uncharacterized protein</fullName>
    </submittedName>
</protein>
<accession>A0A2H0VAX8</accession>
<dbReference type="AlphaFoldDB" id="A0A2H0VAX8"/>
<evidence type="ECO:0000256" key="1">
    <source>
        <dbReference type="SAM" id="MobiDB-lite"/>
    </source>
</evidence>
<proteinExistence type="predicted"/>
<organism evidence="2 3">
    <name type="scientific">Candidatus Doudnabacteria bacterium CG10_big_fil_rev_8_21_14_0_10_42_18</name>
    <dbReference type="NCBI Taxonomy" id="1974552"/>
    <lineage>
        <taxon>Bacteria</taxon>
        <taxon>Candidatus Doudnaibacteriota</taxon>
    </lineage>
</organism>
<dbReference type="EMBL" id="PFAK01000038">
    <property type="protein sequence ID" value="PIR96235.1"/>
    <property type="molecule type" value="Genomic_DNA"/>
</dbReference>
<gene>
    <name evidence="2" type="ORF">COT92_02120</name>
</gene>
<dbReference type="Proteomes" id="UP000230922">
    <property type="component" value="Unassembled WGS sequence"/>
</dbReference>
<comment type="caution">
    <text evidence="2">The sequence shown here is derived from an EMBL/GenBank/DDBJ whole genome shotgun (WGS) entry which is preliminary data.</text>
</comment>
<feature type="region of interest" description="Disordered" evidence="1">
    <location>
        <begin position="1"/>
        <end position="23"/>
    </location>
</feature>